<dbReference type="PROSITE" id="PS50837">
    <property type="entry name" value="NACHT"/>
    <property type="match status" value="1"/>
</dbReference>
<dbReference type="PANTHER" id="PTHR10039:SF17">
    <property type="entry name" value="FUNGAL STAND N-TERMINAL GOODBYE DOMAIN-CONTAINING PROTEIN-RELATED"/>
    <property type="match status" value="1"/>
</dbReference>
<evidence type="ECO:0000313" key="5">
    <source>
        <dbReference type="Proteomes" id="UP000027195"/>
    </source>
</evidence>
<dbReference type="SUPFAM" id="SSF52540">
    <property type="entry name" value="P-loop containing nucleoside triphosphate hydrolases"/>
    <property type="match status" value="1"/>
</dbReference>
<dbReference type="HOGENOM" id="CLU_508040_0_0_1"/>
<sequence length="536" mass="59437">MATSKKNEAGGEQKAELDNKRSLDITIINASNLPLRWGRPPKPFVKIEAGGIKSKTKTVTEATTQPVWNESFPFVQLPPSSVVSLRVFHDGTFWNTFLCRAAIEIDELLKSSADNSDVILKLLPSANGGATLTVHAREARRSDALDLLAEGLAQSLPSPSHPIVPAGARVDEFIENVSSHESIRAIVTVLETFVQAMDQFAKIHLIVNVAWKVVHALYQLDRDDKVVRLITQIGDLYVTVRALEGTEKIKELESVIEAILQQTIECVLFIREYQISGHITLVTARVSNRVEKMFLMGQLTPVDMETFDLPRCQPGTRSSEIQAITEWVMDPDATQRILWLPGPAGFGKSTLSTTLADTFAGLRRLGAFLFFNHDVEERSTPSKVVKTLAYQLALFDHRIAEKVSKLLDESPYMTRSHVRNQFVQLVVKPLCSIEALDDGGPLVLVLDALDECGNAESRRSLLSTLVEESQYLPSCVRILIMSWPSNDIASAFGNQPHIRCCTLEITTENSKDVKAFLHHSVTKIAKSKVHLALDPD</sequence>
<dbReference type="InterPro" id="IPR035892">
    <property type="entry name" value="C2_domain_sf"/>
</dbReference>
<evidence type="ECO:0008006" key="6">
    <source>
        <dbReference type="Google" id="ProtNLM"/>
    </source>
</evidence>
<dbReference type="InterPro" id="IPR007111">
    <property type="entry name" value="NACHT_NTPase"/>
</dbReference>
<dbReference type="InterPro" id="IPR027417">
    <property type="entry name" value="P-loop_NTPase"/>
</dbReference>
<dbReference type="STRING" id="930990.A0A067N2H9"/>
<organism evidence="4 5">
    <name type="scientific">Botryobasidium botryosum (strain FD-172 SS1)</name>
    <dbReference type="NCBI Taxonomy" id="930990"/>
    <lineage>
        <taxon>Eukaryota</taxon>
        <taxon>Fungi</taxon>
        <taxon>Dikarya</taxon>
        <taxon>Basidiomycota</taxon>
        <taxon>Agaricomycotina</taxon>
        <taxon>Agaricomycetes</taxon>
        <taxon>Cantharellales</taxon>
        <taxon>Botryobasidiaceae</taxon>
        <taxon>Botryobasidium</taxon>
    </lineage>
</organism>
<dbReference type="PANTHER" id="PTHR10039">
    <property type="entry name" value="AMELOGENIN"/>
    <property type="match status" value="1"/>
</dbReference>
<evidence type="ECO:0000313" key="4">
    <source>
        <dbReference type="EMBL" id="KDQ21170.1"/>
    </source>
</evidence>
<dbReference type="InterPro" id="IPR056884">
    <property type="entry name" value="NPHP3-like_N"/>
</dbReference>
<dbReference type="Gene3D" id="3.40.50.300">
    <property type="entry name" value="P-loop containing nucleotide triphosphate hydrolases"/>
    <property type="match status" value="1"/>
</dbReference>
<dbReference type="OrthoDB" id="163438at2759"/>
<keyword evidence="5" id="KW-1185">Reference proteome</keyword>
<dbReference type="PROSITE" id="PS50004">
    <property type="entry name" value="C2"/>
    <property type="match status" value="1"/>
</dbReference>
<accession>A0A067N2H9</accession>
<reference evidence="5" key="1">
    <citation type="journal article" date="2014" name="Proc. Natl. Acad. Sci. U.S.A.">
        <title>Extensive sampling of basidiomycete genomes demonstrates inadequacy of the white-rot/brown-rot paradigm for wood decay fungi.</title>
        <authorList>
            <person name="Riley R."/>
            <person name="Salamov A.A."/>
            <person name="Brown D.W."/>
            <person name="Nagy L.G."/>
            <person name="Floudas D."/>
            <person name="Held B.W."/>
            <person name="Levasseur A."/>
            <person name="Lombard V."/>
            <person name="Morin E."/>
            <person name="Otillar R."/>
            <person name="Lindquist E.A."/>
            <person name="Sun H."/>
            <person name="LaButti K.M."/>
            <person name="Schmutz J."/>
            <person name="Jabbour D."/>
            <person name="Luo H."/>
            <person name="Baker S.E."/>
            <person name="Pisabarro A.G."/>
            <person name="Walton J.D."/>
            <person name="Blanchette R.A."/>
            <person name="Henrissat B."/>
            <person name="Martin F."/>
            <person name="Cullen D."/>
            <person name="Hibbett D.S."/>
            <person name="Grigoriev I.V."/>
        </authorList>
    </citation>
    <scope>NUCLEOTIDE SEQUENCE [LARGE SCALE GENOMIC DNA]</scope>
    <source>
        <strain evidence="5">FD-172 SS1</strain>
    </source>
</reference>
<evidence type="ECO:0000259" key="2">
    <source>
        <dbReference type="PROSITE" id="PS50004"/>
    </source>
</evidence>
<feature type="domain" description="NACHT" evidence="3">
    <location>
        <begin position="336"/>
        <end position="485"/>
    </location>
</feature>
<dbReference type="InterPro" id="IPR000008">
    <property type="entry name" value="C2_dom"/>
</dbReference>
<evidence type="ECO:0000259" key="3">
    <source>
        <dbReference type="PROSITE" id="PS50837"/>
    </source>
</evidence>
<dbReference type="Pfam" id="PF00168">
    <property type="entry name" value="C2"/>
    <property type="match status" value="1"/>
</dbReference>
<dbReference type="SUPFAM" id="SSF49562">
    <property type="entry name" value="C2 domain (Calcium/lipid-binding domain, CaLB)"/>
    <property type="match status" value="1"/>
</dbReference>
<dbReference type="Gene3D" id="2.60.40.150">
    <property type="entry name" value="C2 domain"/>
    <property type="match status" value="1"/>
</dbReference>
<dbReference type="Pfam" id="PF24883">
    <property type="entry name" value="NPHP3_N"/>
    <property type="match status" value="1"/>
</dbReference>
<proteinExistence type="predicted"/>
<dbReference type="SMART" id="SM00239">
    <property type="entry name" value="C2"/>
    <property type="match status" value="1"/>
</dbReference>
<dbReference type="InParanoid" id="A0A067N2H9"/>
<dbReference type="AlphaFoldDB" id="A0A067N2H9"/>
<gene>
    <name evidence="4" type="ORF">BOTBODRAFT_168499</name>
</gene>
<dbReference type="Proteomes" id="UP000027195">
    <property type="component" value="Unassembled WGS sequence"/>
</dbReference>
<evidence type="ECO:0000256" key="1">
    <source>
        <dbReference type="ARBA" id="ARBA00022737"/>
    </source>
</evidence>
<keyword evidence="1" id="KW-0677">Repeat</keyword>
<protein>
    <recommendedName>
        <fullName evidence="6">C2 domain-containing protein</fullName>
    </recommendedName>
</protein>
<feature type="domain" description="C2" evidence="2">
    <location>
        <begin position="8"/>
        <end position="120"/>
    </location>
</feature>
<name>A0A067N2H9_BOTB1</name>
<dbReference type="EMBL" id="KL198016">
    <property type="protein sequence ID" value="KDQ21170.1"/>
    <property type="molecule type" value="Genomic_DNA"/>
</dbReference>